<accession>A0ACB7S2C7</accession>
<comment type="caution">
    <text evidence="1">The sequence shown here is derived from an EMBL/GenBank/DDBJ whole genome shotgun (WGS) entry which is preliminary data.</text>
</comment>
<sequence length="154" mass="17603">MGVLRRQEQGPGSVVECQRNGPHAQHGQSFPSPKRLSTVPAHHRHSAFVKNVEDAEWSNTAMDSGSDRYVLEARPDVARNKFREFIITDCDHFRKLRGNDSAPILRDLEDWCERIKSEVGSSIKKIVTDLEVEKTDSRLAHLIEAKQALYLRRK</sequence>
<reference evidence="1" key="1">
    <citation type="submission" date="2020-05" db="EMBL/GenBank/DDBJ databases">
        <title>Large-scale comparative analyses of tick genomes elucidate their genetic diversity and vector capacities.</title>
        <authorList>
            <person name="Jia N."/>
            <person name="Wang J."/>
            <person name="Shi W."/>
            <person name="Du L."/>
            <person name="Sun Y."/>
            <person name="Zhan W."/>
            <person name="Jiang J."/>
            <person name="Wang Q."/>
            <person name="Zhang B."/>
            <person name="Ji P."/>
            <person name="Sakyi L.B."/>
            <person name="Cui X."/>
            <person name="Yuan T."/>
            <person name="Jiang B."/>
            <person name="Yang W."/>
            <person name="Lam T.T.-Y."/>
            <person name="Chang Q."/>
            <person name="Ding S."/>
            <person name="Wang X."/>
            <person name="Zhu J."/>
            <person name="Ruan X."/>
            <person name="Zhao L."/>
            <person name="Wei J."/>
            <person name="Que T."/>
            <person name="Du C."/>
            <person name="Cheng J."/>
            <person name="Dai P."/>
            <person name="Han X."/>
            <person name="Huang E."/>
            <person name="Gao Y."/>
            <person name="Liu J."/>
            <person name="Shao H."/>
            <person name="Ye R."/>
            <person name="Li L."/>
            <person name="Wei W."/>
            <person name="Wang X."/>
            <person name="Wang C."/>
            <person name="Yang T."/>
            <person name="Huo Q."/>
            <person name="Li W."/>
            <person name="Guo W."/>
            <person name="Chen H."/>
            <person name="Zhou L."/>
            <person name="Ni X."/>
            <person name="Tian J."/>
            <person name="Zhou Y."/>
            <person name="Sheng Y."/>
            <person name="Liu T."/>
            <person name="Pan Y."/>
            <person name="Xia L."/>
            <person name="Li J."/>
            <person name="Zhao F."/>
            <person name="Cao W."/>
        </authorList>
    </citation>
    <scope>NUCLEOTIDE SEQUENCE</scope>
    <source>
        <strain evidence="1">Hyas-2018</strain>
    </source>
</reference>
<dbReference type="Proteomes" id="UP000821845">
    <property type="component" value="Chromosome 6"/>
</dbReference>
<protein>
    <submittedName>
        <fullName evidence="1">Uncharacterized protein</fullName>
    </submittedName>
</protein>
<evidence type="ECO:0000313" key="2">
    <source>
        <dbReference type="Proteomes" id="UP000821845"/>
    </source>
</evidence>
<proteinExistence type="predicted"/>
<name>A0ACB7S2C7_HYAAI</name>
<keyword evidence="2" id="KW-1185">Reference proteome</keyword>
<evidence type="ECO:0000313" key="1">
    <source>
        <dbReference type="EMBL" id="KAH6927859.1"/>
    </source>
</evidence>
<gene>
    <name evidence="1" type="ORF">HPB50_009367</name>
</gene>
<organism evidence="1 2">
    <name type="scientific">Hyalomma asiaticum</name>
    <name type="common">Tick</name>
    <dbReference type="NCBI Taxonomy" id="266040"/>
    <lineage>
        <taxon>Eukaryota</taxon>
        <taxon>Metazoa</taxon>
        <taxon>Ecdysozoa</taxon>
        <taxon>Arthropoda</taxon>
        <taxon>Chelicerata</taxon>
        <taxon>Arachnida</taxon>
        <taxon>Acari</taxon>
        <taxon>Parasitiformes</taxon>
        <taxon>Ixodida</taxon>
        <taxon>Ixodoidea</taxon>
        <taxon>Ixodidae</taxon>
        <taxon>Hyalomminae</taxon>
        <taxon>Hyalomma</taxon>
    </lineage>
</organism>
<dbReference type="EMBL" id="CM023486">
    <property type="protein sequence ID" value="KAH6927859.1"/>
    <property type="molecule type" value="Genomic_DNA"/>
</dbReference>